<feature type="region of interest" description="Disordered" evidence="3">
    <location>
        <begin position="1"/>
        <end position="65"/>
    </location>
</feature>
<dbReference type="Gene3D" id="2.120.10.80">
    <property type="entry name" value="Kelch-type beta propeller"/>
    <property type="match status" value="2"/>
</dbReference>
<keyword evidence="2" id="KW-0677">Repeat</keyword>
<gene>
    <name evidence="4" type="ORF">IMG5_143330</name>
</gene>
<dbReference type="SUPFAM" id="SSF117281">
    <property type="entry name" value="Kelch motif"/>
    <property type="match status" value="1"/>
</dbReference>
<keyword evidence="5" id="KW-1185">Reference proteome</keyword>
<evidence type="ECO:0000313" key="4">
    <source>
        <dbReference type="EMBL" id="EGR30061.1"/>
    </source>
</evidence>
<evidence type="ECO:0000313" key="5">
    <source>
        <dbReference type="Proteomes" id="UP000008983"/>
    </source>
</evidence>
<dbReference type="eggNOG" id="KOG0379">
    <property type="taxonomic scope" value="Eukaryota"/>
</dbReference>
<reference evidence="4 5" key="1">
    <citation type="submission" date="2011-07" db="EMBL/GenBank/DDBJ databases">
        <authorList>
            <person name="Coyne R."/>
            <person name="Brami D."/>
            <person name="Johnson J."/>
            <person name="Hostetler J."/>
            <person name="Hannick L."/>
            <person name="Clark T."/>
            <person name="Cassidy-Hanley D."/>
            <person name="Inman J."/>
        </authorList>
    </citation>
    <scope>NUCLEOTIDE SEQUENCE [LARGE SCALE GENOMIC DNA]</scope>
    <source>
        <strain evidence="4 5">G5</strain>
    </source>
</reference>
<dbReference type="Pfam" id="PF24681">
    <property type="entry name" value="Kelch_KLHDC2_KLHL20_DRC7"/>
    <property type="match status" value="1"/>
</dbReference>
<dbReference type="RefSeq" id="XP_004031297.1">
    <property type="nucleotide sequence ID" value="XM_004031249.1"/>
</dbReference>
<dbReference type="OMA" id="ERQPMKE"/>
<dbReference type="GeneID" id="14906173"/>
<name>G0QXJ5_ICHMU</name>
<sequence length="480" mass="54321">MEQNSQDQNEYYENEDQYEEVEGEGEGEEEGEEDGDDQYEYQEEGEGEKNYNNDQQQEYDQEEDEIYDQNDQQYNNNSIQNNQNQDIQNYSENNNYQRLEEDQLKLNNTQSEKQSQSDKYFYDQEYEPRKWQWATPLIEGVPPCPRGGHSATLSGATIVIFGGHYYAGKAKGYVYLNDTYILDVNSNRWNKPKISGTPPASRYNHSAILAGSRIIIFGGKGQKGKVFRDLHALDPVTATWYQGPEGSGSPSARFAHSANLVGGSKMLIFGGWNGNEFFNDLYLLDLEVMAWTQPSSSGPAPSPRQGHTAIQVGNNLIIQGGFCFDDEKQKKCGFKQGTQLRSCFLNDLRILDTDNFIWSRLRVSGTPPTPRYGHASNISGPDIIFFGGWSYNSGARGEQNFIPQADIDYFLVLNTETMCWEKGRFEGIPPLNRYGHTASSIGPHILIFGGWEFNRATNEVVVLRDMGNGQQQQQQTGKSK</sequence>
<dbReference type="STRING" id="857967.G0QXJ5"/>
<dbReference type="EMBL" id="GL984077">
    <property type="protein sequence ID" value="EGR30061.1"/>
    <property type="molecule type" value="Genomic_DNA"/>
</dbReference>
<evidence type="ECO:0000256" key="3">
    <source>
        <dbReference type="SAM" id="MobiDB-lite"/>
    </source>
</evidence>
<keyword evidence="1" id="KW-0880">Kelch repeat</keyword>
<dbReference type="Proteomes" id="UP000008983">
    <property type="component" value="Unassembled WGS sequence"/>
</dbReference>
<dbReference type="PANTHER" id="PTHR46093">
    <property type="entry name" value="ACYL-COA-BINDING DOMAIN-CONTAINING PROTEIN 5"/>
    <property type="match status" value="1"/>
</dbReference>
<dbReference type="PANTHER" id="PTHR46093:SF18">
    <property type="entry name" value="FIBRONECTIN TYPE-III DOMAIN-CONTAINING PROTEIN"/>
    <property type="match status" value="1"/>
</dbReference>
<protein>
    <submittedName>
        <fullName evidence="4">Kelch motif family protein, putative</fullName>
    </submittedName>
</protein>
<organism evidence="4 5">
    <name type="scientific">Ichthyophthirius multifiliis</name>
    <name type="common">White spot disease agent</name>
    <name type="synonym">Ich</name>
    <dbReference type="NCBI Taxonomy" id="5932"/>
    <lineage>
        <taxon>Eukaryota</taxon>
        <taxon>Sar</taxon>
        <taxon>Alveolata</taxon>
        <taxon>Ciliophora</taxon>
        <taxon>Intramacronucleata</taxon>
        <taxon>Oligohymenophorea</taxon>
        <taxon>Hymenostomatida</taxon>
        <taxon>Ophryoglenina</taxon>
        <taxon>Ichthyophthirius</taxon>
    </lineage>
</organism>
<evidence type="ECO:0000256" key="1">
    <source>
        <dbReference type="ARBA" id="ARBA00022441"/>
    </source>
</evidence>
<feature type="compositionally biased region" description="Acidic residues" evidence="3">
    <location>
        <begin position="10"/>
        <end position="46"/>
    </location>
</feature>
<evidence type="ECO:0000256" key="2">
    <source>
        <dbReference type="ARBA" id="ARBA00022737"/>
    </source>
</evidence>
<proteinExistence type="predicted"/>
<dbReference type="InterPro" id="IPR015915">
    <property type="entry name" value="Kelch-typ_b-propeller"/>
</dbReference>
<dbReference type="InParanoid" id="G0QXJ5"/>
<dbReference type="AlphaFoldDB" id="G0QXJ5"/>
<accession>G0QXJ5</accession>
<dbReference type="OrthoDB" id="10251809at2759"/>